<dbReference type="Pfam" id="PF00078">
    <property type="entry name" value="RVT_1"/>
    <property type="match status" value="1"/>
</dbReference>
<dbReference type="PANTHER" id="PTHR36688">
    <property type="entry name" value="ENDO/EXONUCLEASE/PHOSPHATASE DOMAIN-CONTAINING PROTEIN"/>
    <property type="match status" value="1"/>
</dbReference>
<reference evidence="2 3" key="1">
    <citation type="submission" date="2019-08" db="EMBL/GenBank/DDBJ databases">
        <authorList>
            <person name="Alioto T."/>
            <person name="Alioto T."/>
            <person name="Gomez Garrido J."/>
        </authorList>
    </citation>
    <scope>NUCLEOTIDE SEQUENCE [LARGE SCALE GENOMIC DNA]</scope>
</reference>
<dbReference type="AlphaFoldDB" id="A0A5E4NAT2"/>
<dbReference type="EMBL" id="CABPRJ010001493">
    <property type="protein sequence ID" value="VVC38695.1"/>
    <property type="molecule type" value="Genomic_DNA"/>
</dbReference>
<dbReference type="PANTHER" id="PTHR36688:SF1">
    <property type="entry name" value="ENDONUCLEASE_EXONUCLEASE_PHOSPHATASE DOMAIN-CONTAINING PROTEIN"/>
    <property type="match status" value="1"/>
</dbReference>
<organism evidence="2 3">
    <name type="scientific">Cinara cedri</name>
    <dbReference type="NCBI Taxonomy" id="506608"/>
    <lineage>
        <taxon>Eukaryota</taxon>
        <taxon>Metazoa</taxon>
        <taxon>Ecdysozoa</taxon>
        <taxon>Arthropoda</taxon>
        <taxon>Hexapoda</taxon>
        <taxon>Insecta</taxon>
        <taxon>Pterygota</taxon>
        <taxon>Neoptera</taxon>
        <taxon>Paraneoptera</taxon>
        <taxon>Hemiptera</taxon>
        <taxon>Sternorrhyncha</taxon>
        <taxon>Aphidomorpha</taxon>
        <taxon>Aphidoidea</taxon>
        <taxon>Aphididae</taxon>
        <taxon>Lachninae</taxon>
        <taxon>Cinara</taxon>
    </lineage>
</organism>
<dbReference type="InterPro" id="IPR043502">
    <property type="entry name" value="DNA/RNA_pol_sf"/>
</dbReference>
<name>A0A5E4NAT2_9HEMI</name>
<evidence type="ECO:0000259" key="1">
    <source>
        <dbReference type="PROSITE" id="PS50878"/>
    </source>
</evidence>
<gene>
    <name evidence="2" type="ORF">CINCED_3A024852</name>
</gene>
<dbReference type="OrthoDB" id="6625462at2759"/>
<keyword evidence="2" id="KW-0695">RNA-directed DNA polymerase</keyword>
<accession>A0A5E4NAT2</accession>
<protein>
    <submittedName>
        <fullName evidence="2">Reverse transcriptase domain</fullName>
    </submittedName>
</protein>
<dbReference type="PROSITE" id="PS50878">
    <property type="entry name" value="RT_POL"/>
    <property type="match status" value="1"/>
</dbReference>
<dbReference type="InterPro" id="IPR052560">
    <property type="entry name" value="RdDP_mobile_element"/>
</dbReference>
<evidence type="ECO:0000313" key="2">
    <source>
        <dbReference type="EMBL" id="VVC38695.1"/>
    </source>
</evidence>
<dbReference type="Proteomes" id="UP000325440">
    <property type="component" value="Unassembled WGS sequence"/>
</dbReference>
<keyword evidence="2" id="KW-0808">Transferase</keyword>
<keyword evidence="3" id="KW-1185">Reference proteome</keyword>
<evidence type="ECO:0000313" key="3">
    <source>
        <dbReference type="Proteomes" id="UP000325440"/>
    </source>
</evidence>
<keyword evidence="2" id="KW-0548">Nucleotidyltransferase</keyword>
<dbReference type="GO" id="GO:0003964">
    <property type="term" value="F:RNA-directed DNA polymerase activity"/>
    <property type="evidence" value="ECO:0007669"/>
    <property type="project" value="UniProtKB-KW"/>
</dbReference>
<feature type="domain" description="Reverse transcriptase" evidence="1">
    <location>
        <begin position="1"/>
        <end position="189"/>
    </location>
</feature>
<sequence length="293" mass="33686">MAVTTHIENGYDRNVKTAVAFIDLSSAYDTVWRKGLLLKFLDVIPCKTVLKLINKMLCNRCFTVYIGEEKRKIKMLNNGLSQDSVLAPLLFNLYIRDLPATTARKFIYTDDLVLACQSKNFDDLENILSEDLDILHKFFNQRRLKPNPSKTEVTFFHLNNRRANQEIWVQFGEQLVKNNPYPKYLGVVLDRTLTFKNHLAKLSAKIKTRHSIILKLSGTSWEDNANTLRITMLSLVYSAAEYCAPVWINSTHTNKLDTQLNSVMRIIGGTLKTTPLKWLPVLSNIAPPRIRRE</sequence>
<dbReference type="InterPro" id="IPR000477">
    <property type="entry name" value="RT_dom"/>
</dbReference>
<dbReference type="SUPFAM" id="SSF56672">
    <property type="entry name" value="DNA/RNA polymerases"/>
    <property type="match status" value="1"/>
</dbReference>
<proteinExistence type="predicted"/>